<feature type="transmembrane region" description="Helical" evidence="11">
    <location>
        <begin position="153"/>
        <end position="172"/>
    </location>
</feature>
<dbReference type="PANTHER" id="PTHR24223">
    <property type="entry name" value="ATP-BINDING CASSETTE SUB-FAMILY C"/>
    <property type="match status" value="1"/>
</dbReference>
<feature type="transmembrane region" description="Helical" evidence="11">
    <location>
        <begin position="372"/>
        <end position="393"/>
    </location>
</feature>
<gene>
    <name evidence="14" type="ORF">PPERSA_08244</name>
</gene>
<evidence type="ECO:0000256" key="6">
    <source>
        <dbReference type="ARBA" id="ARBA00022741"/>
    </source>
</evidence>
<evidence type="ECO:0000259" key="13">
    <source>
        <dbReference type="PROSITE" id="PS50929"/>
    </source>
</evidence>
<name>A0A0V0QG22_PSEPJ</name>
<dbReference type="Proteomes" id="UP000054937">
    <property type="component" value="Unassembled WGS sequence"/>
</dbReference>
<dbReference type="FunCoup" id="A0A0V0QG22">
    <property type="interactions" value="2"/>
</dbReference>
<dbReference type="SMART" id="SM00382">
    <property type="entry name" value="AAA"/>
    <property type="match status" value="2"/>
</dbReference>
<dbReference type="EMBL" id="LDAU01000176">
    <property type="protein sequence ID" value="KRX01143.1"/>
    <property type="molecule type" value="Genomic_DNA"/>
</dbReference>
<evidence type="ECO:0000313" key="14">
    <source>
        <dbReference type="EMBL" id="KRX01143.1"/>
    </source>
</evidence>
<dbReference type="FunFam" id="1.20.1560.10:FF:000013">
    <property type="entry name" value="ABC transporter C family member 2"/>
    <property type="match status" value="1"/>
</dbReference>
<dbReference type="GO" id="GO:0016020">
    <property type="term" value="C:membrane"/>
    <property type="evidence" value="ECO:0007669"/>
    <property type="project" value="UniProtKB-SubCell"/>
</dbReference>
<feature type="coiled-coil region" evidence="10">
    <location>
        <begin position="684"/>
        <end position="718"/>
    </location>
</feature>
<evidence type="ECO:0000256" key="8">
    <source>
        <dbReference type="ARBA" id="ARBA00022989"/>
    </source>
</evidence>
<dbReference type="Gene3D" id="3.40.50.300">
    <property type="entry name" value="P-loop containing nucleotide triphosphate hydrolases"/>
    <property type="match status" value="2"/>
</dbReference>
<dbReference type="OMA" id="ACAQWFH"/>
<evidence type="ECO:0000256" key="1">
    <source>
        <dbReference type="ARBA" id="ARBA00004141"/>
    </source>
</evidence>
<evidence type="ECO:0000256" key="3">
    <source>
        <dbReference type="ARBA" id="ARBA00022448"/>
    </source>
</evidence>
<keyword evidence="4 11" id="KW-0812">Transmembrane</keyword>
<dbReference type="Gene3D" id="1.20.1560.10">
    <property type="entry name" value="ABC transporter type 1, transmembrane domain"/>
    <property type="match status" value="2"/>
</dbReference>
<evidence type="ECO:0000256" key="9">
    <source>
        <dbReference type="ARBA" id="ARBA00023136"/>
    </source>
</evidence>
<comment type="subcellular location">
    <subcellularLocation>
        <location evidence="1">Membrane</location>
        <topology evidence="1">Multi-pass membrane protein</topology>
    </subcellularLocation>
</comment>
<feature type="transmembrane region" description="Helical" evidence="11">
    <location>
        <begin position="957"/>
        <end position="979"/>
    </location>
</feature>
<feature type="transmembrane region" description="Helical" evidence="11">
    <location>
        <begin position="1068"/>
        <end position="1089"/>
    </location>
</feature>
<dbReference type="PANTHER" id="PTHR24223:SF456">
    <property type="entry name" value="MULTIDRUG RESISTANCE-ASSOCIATED PROTEIN LETHAL(2)03659"/>
    <property type="match status" value="1"/>
</dbReference>
<dbReference type="GO" id="GO:0016887">
    <property type="term" value="F:ATP hydrolysis activity"/>
    <property type="evidence" value="ECO:0007669"/>
    <property type="project" value="InterPro"/>
</dbReference>
<evidence type="ECO:0000256" key="10">
    <source>
        <dbReference type="SAM" id="Coils"/>
    </source>
</evidence>
<evidence type="ECO:0000313" key="15">
    <source>
        <dbReference type="Proteomes" id="UP000054937"/>
    </source>
</evidence>
<dbReference type="SUPFAM" id="SSF90123">
    <property type="entry name" value="ABC transporter transmembrane region"/>
    <property type="match status" value="2"/>
</dbReference>
<dbReference type="GO" id="GO:0005524">
    <property type="term" value="F:ATP binding"/>
    <property type="evidence" value="ECO:0007669"/>
    <property type="project" value="UniProtKB-KW"/>
</dbReference>
<dbReference type="InterPro" id="IPR017871">
    <property type="entry name" value="ABC_transporter-like_CS"/>
</dbReference>
<dbReference type="InterPro" id="IPR003439">
    <property type="entry name" value="ABC_transporter-like_ATP-bd"/>
</dbReference>
<reference evidence="14 15" key="1">
    <citation type="journal article" date="2015" name="Sci. Rep.">
        <title>Genome of the facultative scuticociliatosis pathogen Pseudocohnilembus persalinus provides insight into its virulence through horizontal gene transfer.</title>
        <authorList>
            <person name="Xiong J."/>
            <person name="Wang G."/>
            <person name="Cheng J."/>
            <person name="Tian M."/>
            <person name="Pan X."/>
            <person name="Warren A."/>
            <person name="Jiang C."/>
            <person name="Yuan D."/>
            <person name="Miao W."/>
        </authorList>
    </citation>
    <scope>NUCLEOTIDE SEQUENCE [LARGE SCALE GENOMIC DNA]</scope>
    <source>
        <strain evidence="14">36N120E</strain>
    </source>
</reference>
<dbReference type="FunFam" id="3.40.50.300:FF:000997">
    <property type="entry name" value="Multidrug resistance-associated protein 1"/>
    <property type="match status" value="1"/>
</dbReference>
<dbReference type="Pfam" id="PF00664">
    <property type="entry name" value="ABC_membrane"/>
    <property type="match status" value="2"/>
</dbReference>
<evidence type="ECO:0000256" key="2">
    <source>
        <dbReference type="ARBA" id="ARBA00009726"/>
    </source>
</evidence>
<evidence type="ECO:0000256" key="5">
    <source>
        <dbReference type="ARBA" id="ARBA00022737"/>
    </source>
</evidence>
<dbReference type="CDD" id="cd18580">
    <property type="entry name" value="ABC_6TM_ABCC_D2"/>
    <property type="match status" value="1"/>
</dbReference>
<dbReference type="InterPro" id="IPR011527">
    <property type="entry name" value="ABC1_TM_dom"/>
</dbReference>
<dbReference type="PROSITE" id="PS50893">
    <property type="entry name" value="ABC_TRANSPORTER_2"/>
    <property type="match status" value="2"/>
</dbReference>
<dbReference type="PROSITE" id="PS50929">
    <property type="entry name" value="ABC_TM1F"/>
    <property type="match status" value="2"/>
</dbReference>
<comment type="similarity">
    <text evidence="2">Belongs to the ABC transporter superfamily. ABCC family. Conjugate transporter (TC 3.A.1.208) subfamily.</text>
</comment>
<evidence type="ECO:0000256" key="11">
    <source>
        <dbReference type="SAM" id="Phobius"/>
    </source>
</evidence>
<dbReference type="InterPro" id="IPR050173">
    <property type="entry name" value="ABC_transporter_C-like"/>
</dbReference>
<keyword evidence="9 11" id="KW-0472">Membrane</keyword>
<feature type="transmembrane region" description="Helical" evidence="11">
    <location>
        <begin position="340"/>
        <end position="360"/>
    </location>
</feature>
<keyword evidence="8 11" id="KW-1133">Transmembrane helix</keyword>
<keyword evidence="7" id="KW-0067">ATP-binding</keyword>
<dbReference type="InterPro" id="IPR036640">
    <property type="entry name" value="ABC1_TM_sf"/>
</dbReference>
<sequence>MNLIGQAKQGLNTKQILFQDKYEPNLEDEAGCLSRFFFIYTQKLMTKGNQMAKRKEYFQLSDLYDCRSDIQPVIQQEIIKEEMMKANQVKVEDNKSRGIFSKIMIRQLKKNGIFWKASVFMVIGNCMQFAGPLLMKEILIYLQDPRVENYKGYVYASGIFVALLLRVILMQWGMGLVMDYTMTTQSGFAGSIMEKSLKLSTPAKKYYETGKIMNIVTVDQQMFYYMGLLSSYLMAGPFMIIISMVLICVEIGYWGLITPFLFIVSFSLQGKMNRLTYTVRQKIMLFKDKRAKAVIEFFQGIRIIKYYGWENVVDKKIEEIRKNESEYLLQQAYIRTFVDAVSNVSPVLIAIVVLACYVAAGNELLPSKAYTVLSYFNLIMQPLKMLLFSLMLFMQTKASKQRMNQFLDAEERSDNCLKENLDLKIGTIEIQNGTFGWENYNCFKHNFQNKKDELKQKGLKGQKLEDAIKKLEKQDKEMQQKDYVILKDINFKAESGNIYGVIGTVGAGKSSFLQALLGEMDFISEAVVQKNGRIAYVPQISWLQNATIKENILFGKEYNQERFEKVLDICQLRDDLKVLEGGIQAEIGERGINLSGGQKQRVSIARAVYSDADIFIIDDCLSALDAHVGKNIFNNVFLDFLKEKTIIFVTHALQYMPQMTKILIFKNGQIVEQGTYNELNSNPKSEFQDLAVQMQKEAEQEEKENEKENEQIDECLKKKIPVDYDDEYGIPQEKLNGDYWFWKNAIKEKEDQILKEEQTEEIIAIEQIEAPQIFESNGQQIAQNISQLAKVKNQTTQSQDVSQNQSKLIKKENQDKEKGALVEVEERAVGSTSYKVYINYLKSGGSGMFYIVTFSLIFAQVVRIGSDWWVGRWSDDTYNLSTTQYIIIYAALGICVALLFFVRGVLFAKFALQCADSYQSRITQVLIKTPMWWFDITPTGRIIQRCTKDQDDLDSNLPFTFQNACVMILTVIGAIFLIVIVLPLFIVPAIILIFIFVKLIIYYLTSIREIKRLEALAKSPVISTIQEAVGGIYIIRAYGKEQQYLEKFLQKQRGFIVSMTNFNYSQRWIGYIAEFFALFIISGCCYFAVLSRDIGYLNDSSTMGLAISYAFQITTVLNGALKMISDTEAQMNASVRMLQYIECNPQEPSWDEPKPEVQPWPTNGKVEVQNLTFKYRPNLPEVVKQVSFSIDPKEKVGIVGRTGSGKSTMTLGLLRILEASQDHKGQLGKILIDGQDISQVGLHILREKCTIIPQDPVLFTGTIRFNVDPHAKFSDEEVISSLKQVQIWDQLKEVYQKQELKKNDSTLLQRQQKANKMAKDQIDKENQGLSSVDQLKQQQDRQQQILNGMYKKDESKILLTQVDDGGENFSLGQRQLLCMARALIRKPKVLLMDEATASIDEMTDHLIQKMIKEVFKDTTVITIAHRINTIVQYDKIIVMNYGEIVEIDSPLNLIEKNNGLFASLVNEGGSQFREKMIYLAKNKHLDLNDA</sequence>
<keyword evidence="6" id="KW-0547">Nucleotide-binding</keyword>
<keyword evidence="15" id="KW-1185">Reference proteome</keyword>
<dbReference type="CDD" id="cd03250">
    <property type="entry name" value="ABCC_MRP_domain1"/>
    <property type="match status" value="1"/>
</dbReference>
<protein>
    <submittedName>
        <fullName evidence="14">p-loop containing nucleoside triphosphate hydrolase</fullName>
    </submittedName>
</protein>
<dbReference type="CDD" id="cd03244">
    <property type="entry name" value="ABCC_MRP_domain2"/>
    <property type="match status" value="1"/>
</dbReference>
<dbReference type="InterPro" id="IPR003593">
    <property type="entry name" value="AAA+_ATPase"/>
</dbReference>
<dbReference type="Pfam" id="PF00005">
    <property type="entry name" value="ABC_tran"/>
    <property type="match status" value="2"/>
</dbReference>
<dbReference type="InParanoid" id="A0A0V0QG22"/>
<feature type="domain" description="ABC transporter" evidence="12">
    <location>
        <begin position="462"/>
        <end position="692"/>
    </location>
</feature>
<keyword evidence="10" id="KW-0175">Coiled coil</keyword>
<feature type="domain" description="ABC transporter" evidence="12">
    <location>
        <begin position="1166"/>
        <end position="1466"/>
    </location>
</feature>
<keyword evidence="14" id="KW-0378">Hydrolase</keyword>
<feature type="coiled-coil region" evidence="10">
    <location>
        <begin position="454"/>
        <end position="481"/>
    </location>
</feature>
<evidence type="ECO:0000256" key="4">
    <source>
        <dbReference type="ARBA" id="ARBA00022692"/>
    </source>
</evidence>
<keyword evidence="5" id="KW-0677">Repeat</keyword>
<comment type="caution">
    <text evidence="14">The sequence shown here is derived from an EMBL/GenBank/DDBJ whole genome shotgun (WGS) entry which is preliminary data.</text>
</comment>
<dbReference type="InterPro" id="IPR044726">
    <property type="entry name" value="ABCC_6TM_D2"/>
</dbReference>
<feature type="domain" description="ABC transmembrane type-1" evidence="13">
    <location>
        <begin position="117"/>
        <end position="395"/>
    </location>
</feature>
<dbReference type="InterPro" id="IPR044746">
    <property type="entry name" value="ABCC_6TM_D1"/>
</dbReference>
<accession>A0A0V0QG22</accession>
<keyword evidence="3" id="KW-0813">Transport</keyword>
<dbReference type="GO" id="GO:0140359">
    <property type="term" value="F:ABC-type transporter activity"/>
    <property type="evidence" value="ECO:0007669"/>
    <property type="project" value="InterPro"/>
</dbReference>
<dbReference type="PROSITE" id="PS00211">
    <property type="entry name" value="ABC_TRANSPORTER_1"/>
    <property type="match status" value="2"/>
</dbReference>
<dbReference type="CDD" id="cd18579">
    <property type="entry name" value="ABC_6TM_ABCC_D1"/>
    <property type="match status" value="1"/>
</dbReference>
<feature type="transmembrane region" description="Helical" evidence="11">
    <location>
        <begin position="847"/>
        <end position="866"/>
    </location>
</feature>
<feature type="domain" description="ABC transmembrane type-1" evidence="13">
    <location>
        <begin position="851"/>
        <end position="1129"/>
    </location>
</feature>
<organism evidence="14 15">
    <name type="scientific">Pseudocohnilembus persalinus</name>
    <name type="common">Ciliate</name>
    <dbReference type="NCBI Taxonomy" id="266149"/>
    <lineage>
        <taxon>Eukaryota</taxon>
        <taxon>Sar</taxon>
        <taxon>Alveolata</taxon>
        <taxon>Ciliophora</taxon>
        <taxon>Intramacronucleata</taxon>
        <taxon>Oligohymenophorea</taxon>
        <taxon>Scuticociliatia</taxon>
        <taxon>Philasterida</taxon>
        <taxon>Pseudocohnilembidae</taxon>
        <taxon>Pseudocohnilembus</taxon>
    </lineage>
</organism>
<feature type="transmembrane region" description="Helical" evidence="11">
    <location>
        <begin position="251"/>
        <end position="268"/>
    </location>
</feature>
<proteinExistence type="inferred from homology"/>
<feature type="transmembrane region" description="Helical" evidence="11">
    <location>
        <begin position="113"/>
        <end position="133"/>
    </location>
</feature>
<evidence type="ECO:0000256" key="7">
    <source>
        <dbReference type="ARBA" id="ARBA00022840"/>
    </source>
</evidence>
<feature type="transmembrane region" description="Helical" evidence="11">
    <location>
        <begin position="886"/>
        <end position="912"/>
    </location>
</feature>
<feature type="transmembrane region" description="Helical" evidence="11">
    <location>
        <begin position="223"/>
        <end position="245"/>
    </location>
</feature>
<dbReference type="OrthoDB" id="6500128at2759"/>
<feature type="transmembrane region" description="Helical" evidence="11">
    <location>
        <begin position="985"/>
        <end position="1004"/>
    </location>
</feature>
<dbReference type="SUPFAM" id="SSF52540">
    <property type="entry name" value="P-loop containing nucleoside triphosphate hydrolases"/>
    <property type="match status" value="2"/>
</dbReference>
<evidence type="ECO:0000259" key="12">
    <source>
        <dbReference type="PROSITE" id="PS50893"/>
    </source>
</evidence>
<dbReference type="InterPro" id="IPR027417">
    <property type="entry name" value="P-loop_NTPase"/>
</dbReference>